<dbReference type="InterPro" id="IPR019787">
    <property type="entry name" value="Znf_PHD-finger"/>
</dbReference>
<evidence type="ECO:0000256" key="4">
    <source>
        <dbReference type="ARBA" id="ARBA00022833"/>
    </source>
</evidence>
<keyword evidence="4" id="KW-0862">Zinc</keyword>
<dbReference type="Pfam" id="PF15613">
    <property type="entry name" value="WSD"/>
    <property type="match status" value="1"/>
</dbReference>
<dbReference type="CDD" id="cd15567">
    <property type="entry name" value="PHD4_NSD"/>
    <property type="match status" value="1"/>
</dbReference>
<evidence type="ECO:0000256" key="3">
    <source>
        <dbReference type="ARBA" id="ARBA00022771"/>
    </source>
</evidence>
<dbReference type="Gene3D" id="3.30.40.10">
    <property type="entry name" value="Zinc/RING finger domain, C3HC4 (zinc finger)"/>
    <property type="match status" value="2"/>
</dbReference>
<keyword evidence="3 6" id="KW-0863">Zinc-finger</keyword>
<keyword evidence="5" id="KW-0539">Nucleus</keyword>
<protein>
    <submittedName>
        <fullName evidence="11">Uncharacterized protein</fullName>
    </submittedName>
</protein>
<feature type="coiled-coil region" evidence="7">
    <location>
        <begin position="345"/>
        <end position="405"/>
    </location>
</feature>
<keyword evidence="7" id="KW-0175">Coiled coil</keyword>
<dbReference type="PROSITE" id="PS50827">
    <property type="entry name" value="DDT"/>
    <property type="match status" value="1"/>
</dbReference>
<feature type="domain" description="DDT" evidence="10">
    <location>
        <begin position="180"/>
        <end position="240"/>
    </location>
</feature>
<evidence type="ECO:0000256" key="2">
    <source>
        <dbReference type="ARBA" id="ARBA00022723"/>
    </source>
</evidence>
<dbReference type="PANTHER" id="PTHR46508:SF3">
    <property type="entry name" value="ACYL-COA N-ACYLTRANSFERASE WITH RING_FYVE_PHD-TYPE ZINC FINGER PROTEIN"/>
    <property type="match status" value="1"/>
</dbReference>
<dbReference type="SMART" id="SM00571">
    <property type="entry name" value="DDT"/>
    <property type="match status" value="1"/>
</dbReference>
<organism evidence="11 12">
    <name type="scientific">Blepharisma stoltei</name>
    <dbReference type="NCBI Taxonomy" id="1481888"/>
    <lineage>
        <taxon>Eukaryota</taxon>
        <taxon>Sar</taxon>
        <taxon>Alveolata</taxon>
        <taxon>Ciliophora</taxon>
        <taxon>Postciliodesmatophora</taxon>
        <taxon>Heterotrichea</taxon>
        <taxon>Heterotrichida</taxon>
        <taxon>Blepharismidae</taxon>
        <taxon>Blepharisma</taxon>
    </lineage>
</organism>
<evidence type="ECO:0000313" key="12">
    <source>
        <dbReference type="Proteomes" id="UP001162131"/>
    </source>
</evidence>
<dbReference type="InterPro" id="IPR001965">
    <property type="entry name" value="Znf_PHD"/>
</dbReference>
<dbReference type="Pfam" id="PF00628">
    <property type="entry name" value="PHD"/>
    <property type="match status" value="2"/>
</dbReference>
<dbReference type="Pfam" id="PF02791">
    <property type="entry name" value="DDT"/>
    <property type="match status" value="1"/>
</dbReference>
<accession>A0AAU9K3Y6</accession>
<gene>
    <name evidence="11" type="ORF">BSTOLATCC_MIC58046</name>
</gene>
<dbReference type="PROSITE" id="PS01359">
    <property type="entry name" value="ZF_PHD_1"/>
    <property type="match status" value="2"/>
</dbReference>
<evidence type="ECO:0000256" key="6">
    <source>
        <dbReference type="PROSITE-ProRule" id="PRU00146"/>
    </source>
</evidence>
<dbReference type="SUPFAM" id="SSF57903">
    <property type="entry name" value="FYVE/PHD zinc finger"/>
    <property type="match status" value="2"/>
</dbReference>
<dbReference type="SMART" id="SM00249">
    <property type="entry name" value="PHD"/>
    <property type="match status" value="2"/>
</dbReference>
<keyword evidence="2" id="KW-0479">Metal-binding</keyword>
<sequence length="776" mass="89780">MVKNLEKKCEPAQKQSIAKRNNKGLIDAKLKAVGISCFKEGNNPYCKVCKDSGSLMMCGHCSRSYHLHCANMLESDIPAGTWFCQYCVQYVEKRLKDDYLKLEKSERHHKESKIKHFAGKVNDEQKDITVRWFEKKYPEYVKQGKIQYPIADELILKECELSQAPVPVPLPLPNPLSFPSEDIGDLFFVVDFFYNFGKMMKVSPFTIEQLYYALNATVETALIKELHMALIKLLIGHVLSRENAYEVLNEDSKFLYSAAQLSELFEITEFLPYSWLTLLDEIIQLPIFKDYAEDSIVLKKDESYLELNYFSCSFKMRLGILILLINCLFDVKELHDELSRRLEEKGDLAKEKAKLNLEIKEIELKLPEIKGLAATRKASSMTEKIQKKQNKIEEINKKLETIHLRTSPIGLDRDYNEYYFFKWDLKKLYVRMNSPIAQHPPEKTDESGVWYAFTRFSSLDLLLQALCPKGIRENKLIEGIKWAKDRLKLLPGDDSSTSSEMQIDESSHGSKGGIEIYVNKESSFKDGESTIDAFRDMLLKIEKKFTKYLKKGNKLWEGYERTEDWKREVMKAEEPSALANLLLEHSQKSASPLKLASSSDQSGDSDEERVYTQKYRKVSIKIWQDLGDYCQLWENLTQSITTFGQLALVIGIYQEVLNQYMAKKNESGKHENEPKKKVREEEKRVLRSEVKKIPIEISSSSSSSSSSDDDLKHEDNCYFCDDGGKLICCETCPKVVHPKCIGLKKVPKEDWYCDECKYKQQNAPQTRLRSRLRKNE</sequence>
<proteinExistence type="predicted"/>
<dbReference type="InterPro" id="IPR011011">
    <property type="entry name" value="Znf_FYVE_PHD"/>
</dbReference>
<reference evidence="11" key="1">
    <citation type="submission" date="2021-09" db="EMBL/GenBank/DDBJ databases">
        <authorList>
            <consortium name="AG Swart"/>
            <person name="Singh M."/>
            <person name="Singh A."/>
            <person name="Seah K."/>
            <person name="Emmerich C."/>
        </authorList>
    </citation>
    <scope>NUCLEOTIDE SEQUENCE</scope>
    <source>
        <strain evidence="11">ATCC30299</strain>
    </source>
</reference>
<dbReference type="PROSITE" id="PS50016">
    <property type="entry name" value="ZF_PHD_2"/>
    <property type="match status" value="2"/>
</dbReference>
<feature type="domain" description="PHD-type" evidence="9">
    <location>
        <begin position="714"/>
        <end position="759"/>
    </location>
</feature>
<dbReference type="Proteomes" id="UP001162131">
    <property type="component" value="Unassembled WGS sequence"/>
</dbReference>
<evidence type="ECO:0000313" key="11">
    <source>
        <dbReference type="EMBL" id="CAG9333228.1"/>
    </source>
</evidence>
<evidence type="ECO:0000256" key="5">
    <source>
        <dbReference type="ARBA" id="ARBA00023242"/>
    </source>
</evidence>
<comment type="subcellular location">
    <subcellularLocation>
        <location evidence="1">Nucleus</location>
    </subcellularLocation>
</comment>
<evidence type="ECO:0000259" key="9">
    <source>
        <dbReference type="PROSITE" id="PS50016"/>
    </source>
</evidence>
<dbReference type="PANTHER" id="PTHR46508">
    <property type="entry name" value="PHD FINGER FAMILY PROTEIN"/>
    <property type="match status" value="1"/>
</dbReference>
<evidence type="ECO:0000256" key="1">
    <source>
        <dbReference type="ARBA" id="ARBA00004123"/>
    </source>
</evidence>
<dbReference type="AlphaFoldDB" id="A0AAU9K3Y6"/>
<evidence type="ECO:0000259" key="10">
    <source>
        <dbReference type="PROSITE" id="PS50827"/>
    </source>
</evidence>
<dbReference type="EMBL" id="CAJZBQ010000056">
    <property type="protein sequence ID" value="CAG9333228.1"/>
    <property type="molecule type" value="Genomic_DNA"/>
</dbReference>
<dbReference type="InterPro" id="IPR018501">
    <property type="entry name" value="DDT_dom"/>
</dbReference>
<dbReference type="InterPro" id="IPR028941">
    <property type="entry name" value="WHIM2_dom"/>
</dbReference>
<dbReference type="GO" id="GO:0005634">
    <property type="term" value="C:nucleus"/>
    <property type="evidence" value="ECO:0007669"/>
    <property type="project" value="UniProtKB-SubCell"/>
</dbReference>
<evidence type="ECO:0000256" key="8">
    <source>
        <dbReference type="SAM" id="MobiDB-lite"/>
    </source>
</evidence>
<comment type="caution">
    <text evidence="11">The sequence shown here is derived from an EMBL/GenBank/DDBJ whole genome shotgun (WGS) entry which is preliminary data.</text>
</comment>
<keyword evidence="12" id="KW-1185">Reference proteome</keyword>
<dbReference type="InterPro" id="IPR013083">
    <property type="entry name" value="Znf_RING/FYVE/PHD"/>
</dbReference>
<name>A0AAU9K3Y6_9CILI</name>
<feature type="domain" description="PHD-type" evidence="9">
    <location>
        <begin position="43"/>
        <end position="90"/>
    </location>
</feature>
<dbReference type="InterPro" id="IPR019786">
    <property type="entry name" value="Zinc_finger_PHD-type_CS"/>
</dbReference>
<feature type="region of interest" description="Disordered" evidence="8">
    <location>
        <begin position="665"/>
        <end position="684"/>
    </location>
</feature>
<evidence type="ECO:0000256" key="7">
    <source>
        <dbReference type="SAM" id="Coils"/>
    </source>
</evidence>
<dbReference type="GO" id="GO:0008270">
    <property type="term" value="F:zinc ion binding"/>
    <property type="evidence" value="ECO:0007669"/>
    <property type="project" value="UniProtKB-KW"/>
</dbReference>